<comment type="pathway">
    <text evidence="3">Amino-acid biosynthesis; L-isoleucine biosynthesis; L-isoleucine from 2-oxobutanoate: step 4/4.</text>
</comment>
<dbReference type="OrthoDB" id="9805628at2"/>
<gene>
    <name evidence="14" type="ORF">D3874_20905</name>
</gene>
<keyword evidence="10" id="KW-0100">Branched-chain amino acid biosynthesis</keyword>
<keyword evidence="10" id="KW-0028">Amino-acid biosynthesis</keyword>
<comment type="catalytic activity">
    <reaction evidence="11">
        <text>L-valine + 2-oxoglutarate = 3-methyl-2-oxobutanoate + L-glutamate</text>
        <dbReference type="Rhea" id="RHEA:24813"/>
        <dbReference type="ChEBI" id="CHEBI:11851"/>
        <dbReference type="ChEBI" id="CHEBI:16810"/>
        <dbReference type="ChEBI" id="CHEBI:29985"/>
        <dbReference type="ChEBI" id="CHEBI:57762"/>
        <dbReference type="EC" id="2.6.1.42"/>
    </reaction>
</comment>
<dbReference type="Proteomes" id="UP000284605">
    <property type="component" value="Unassembled WGS sequence"/>
</dbReference>
<evidence type="ECO:0000256" key="8">
    <source>
        <dbReference type="ARBA" id="ARBA00014472"/>
    </source>
</evidence>
<evidence type="ECO:0000313" key="14">
    <source>
        <dbReference type="EMBL" id="RJF89133.1"/>
    </source>
</evidence>
<evidence type="ECO:0000313" key="15">
    <source>
        <dbReference type="Proteomes" id="UP000284605"/>
    </source>
</evidence>
<evidence type="ECO:0000256" key="1">
    <source>
        <dbReference type="ARBA" id="ARBA00001933"/>
    </source>
</evidence>
<evidence type="ECO:0000256" key="13">
    <source>
        <dbReference type="ARBA" id="ARBA00049229"/>
    </source>
</evidence>
<evidence type="ECO:0000256" key="12">
    <source>
        <dbReference type="ARBA" id="ARBA00048798"/>
    </source>
</evidence>
<evidence type="ECO:0000256" key="6">
    <source>
        <dbReference type="ARBA" id="ARBA00009320"/>
    </source>
</evidence>
<name>A0A418WGG8_9PROT</name>
<dbReference type="InterPro" id="IPR043131">
    <property type="entry name" value="BCAT-like_N"/>
</dbReference>
<evidence type="ECO:0000256" key="2">
    <source>
        <dbReference type="ARBA" id="ARBA00003109"/>
    </source>
</evidence>
<dbReference type="PANTHER" id="PTHR42743:SF2">
    <property type="entry name" value="AMINODEOXYCHORISMATE LYASE"/>
    <property type="match status" value="1"/>
</dbReference>
<comment type="catalytic activity">
    <reaction evidence="12">
        <text>L-isoleucine + 2-oxoglutarate = (S)-3-methyl-2-oxopentanoate + L-glutamate</text>
        <dbReference type="Rhea" id="RHEA:24801"/>
        <dbReference type="ChEBI" id="CHEBI:16810"/>
        <dbReference type="ChEBI" id="CHEBI:29985"/>
        <dbReference type="ChEBI" id="CHEBI:35146"/>
        <dbReference type="ChEBI" id="CHEBI:58045"/>
        <dbReference type="EC" id="2.6.1.42"/>
    </reaction>
</comment>
<sequence length="282" mass="29898">MIWFDGSVRHSPTLTLEAGDRGLTLGDGIFETIAVFGRVPFRLGDHLARLEDAAQVLGFPLPRATVEQAIADLVAAMTDDHAALRITVTRGPGPRGLAPPAEPRPTVFATLAPWSPSMAFQPIRLVTSTIRRNETSPLSRIKSLAYLDNVLAFQQAKAAGAGDALILNTAGNVASTAMANLFVIQGEELVTPPVSDGVRPGVMRQLLLGVVSGFRPAERAVEPAGLGEANAVFATNSLRLLCPVTALDGRALPQNDEIVRRLSAILRDAVKAECAADPFEPE</sequence>
<dbReference type="AlphaFoldDB" id="A0A418WGG8"/>
<evidence type="ECO:0000256" key="3">
    <source>
        <dbReference type="ARBA" id="ARBA00004824"/>
    </source>
</evidence>
<dbReference type="PANTHER" id="PTHR42743">
    <property type="entry name" value="AMINO-ACID AMINOTRANSFERASE"/>
    <property type="match status" value="1"/>
</dbReference>
<dbReference type="RefSeq" id="WP_119780403.1">
    <property type="nucleotide sequence ID" value="NZ_QYUK01000011.1"/>
</dbReference>
<keyword evidence="15" id="KW-1185">Reference proteome</keyword>
<comment type="pathway">
    <text evidence="5">Amino-acid biosynthesis; L-leucine biosynthesis; L-leucine from 3-methyl-2-oxobutanoate: step 4/4.</text>
</comment>
<evidence type="ECO:0000256" key="11">
    <source>
        <dbReference type="ARBA" id="ARBA00048212"/>
    </source>
</evidence>
<organism evidence="14 15">
    <name type="scientific">Oleomonas cavernae</name>
    <dbReference type="NCBI Taxonomy" id="2320859"/>
    <lineage>
        <taxon>Bacteria</taxon>
        <taxon>Pseudomonadati</taxon>
        <taxon>Pseudomonadota</taxon>
        <taxon>Alphaproteobacteria</taxon>
        <taxon>Acetobacterales</taxon>
        <taxon>Acetobacteraceae</taxon>
        <taxon>Oleomonas</taxon>
    </lineage>
</organism>
<dbReference type="FunFam" id="3.20.10.10:FF:000002">
    <property type="entry name" value="D-alanine aminotransferase"/>
    <property type="match status" value="1"/>
</dbReference>
<proteinExistence type="inferred from homology"/>
<reference evidence="14 15" key="1">
    <citation type="submission" date="2018-09" db="EMBL/GenBank/DDBJ databases">
        <authorList>
            <person name="Zhu H."/>
        </authorList>
    </citation>
    <scope>NUCLEOTIDE SEQUENCE [LARGE SCALE GENOMIC DNA]</scope>
    <source>
        <strain evidence="14 15">K1W22B-8</strain>
    </source>
</reference>
<evidence type="ECO:0000256" key="4">
    <source>
        <dbReference type="ARBA" id="ARBA00004931"/>
    </source>
</evidence>
<evidence type="ECO:0000256" key="5">
    <source>
        <dbReference type="ARBA" id="ARBA00005072"/>
    </source>
</evidence>
<dbReference type="SUPFAM" id="SSF56752">
    <property type="entry name" value="D-aminoacid aminotransferase-like PLP-dependent enzymes"/>
    <property type="match status" value="1"/>
</dbReference>
<comment type="catalytic activity">
    <reaction evidence="13">
        <text>L-leucine + 2-oxoglutarate = 4-methyl-2-oxopentanoate + L-glutamate</text>
        <dbReference type="Rhea" id="RHEA:18321"/>
        <dbReference type="ChEBI" id="CHEBI:16810"/>
        <dbReference type="ChEBI" id="CHEBI:17865"/>
        <dbReference type="ChEBI" id="CHEBI:29985"/>
        <dbReference type="ChEBI" id="CHEBI:57427"/>
        <dbReference type="EC" id="2.6.1.42"/>
    </reaction>
</comment>
<comment type="caution">
    <text evidence="14">The sequence shown here is derived from an EMBL/GenBank/DDBJ whole genome shotgun (WGS) entry which is preliminary data.</text>
</comment>
<evidence type="ECO:0000256" key="7">
    <source>
        <dbReference type="ARBA" id="ARBA00013053"/>
    </source>
</evidence>
<keyword evidence="9" id="KW-0663">Pyridoxal phosphate</keyword>
<comment type="cofactor">
    <cofactor evidence="1">
        <name>pyridoxal 5'-phosphate</name>
        <dbReference type="ChEBI" id="CHEBI:597326"/>
    </cofactor>
</comment>
<dbReference type="InterPro" id="IPR001544">
    <property type="entry name" value="Aminotrans_IV"/>
</dbReference>
<dbReference type="EMBL" id="QYUK01000011">
    <property type="protein sequence ID" value="RJF89133.1"/>
    <property type="molecule type" value="Genomic_DNA"/>
</dbReference>
<dbReference type="Pfam" id="PF01063">
    <property type="entry name" value="Aminotran_4"/>
    <property type="match status" value="1"/>
</dbReference>
<dbReference type="InterPro" id="IPR043132">
    <property type="entry name" value="BCAT-like_C"/>
</dbReference>
<comment type="pathway">
    <text evidence="4">Amino-acid biosynthesis; L-valine biosynthesis; L-valine from pyruvate: step 4/4.</text>
</comment>
<evidence type="ECO:0000256" key="10">
    <source>
        <dbReference type="ARBA" id="ARBA00023304"/>
    </source>
</evidence>
<protein>
    <recommendedName>
        <fullName evidence="8">Probable branched-chain-amino-acid aminotransferase</fullName>
        <ecNumber evidence="7">2.6.1.42</ecNumber>
    </recommendedName>
</protein>
<dbReference type="InterPro" id="IPR050571">
    <property type="entry name" value="Class-IV_PLP-Dep_Aminotrnsfr"/>
</dbReference>
<dbReference type="GO" id="GO:0009082">
    <property type="term" value="P:branched-chain amino acid biosynthetic process"/>
    <property type="evidence" value="ECO:0007669"/>
    <property type="project" value="UniProtKB-KW"/>
</dbReference>
<keyword evidence="14" id="KW-0032">Aminotransferase</keyword>
<dbReference type="GO" id="GO:0008153">
    <property type="term" value="P:4-aminobenzoate biosynthetic process"/>
    <property type="evidence" value="ECO:0007669"/>
    <property type="project" value="TreeGrafter"/>
</dbReference>
<dbReference type="InterPro" id="IPR036038">
    <property type="entry name" value="Aminotransferase-like"/>
</dbReference>
<comment type="similarity">
    <text evidence="6">Belongs to the class-IV pyridoxal-phosphate-dependent aminotransferase family.</text>
</comment>
<accession>A0A418WGG8</accession>
<comment type="function">
    <text evidence="2">Acts on leucine, isoleucine and valine.</text>
</comment>
<dbReference type="GO" id="GO:0005829">
    <property type="term" value="C:cytosol"/>
    <property type="evidence" value="ECO:0007669"/>
    <property type="project" value="TreeGrafter"/>
</dbReference>
<evidence type="ECO:0000256" key="9">
    <source>
        <dbReference type="ARBA" id="ARBA00022898"/>
    </source>
</evidence>
<dbReference type="Gene3D" id="3.20.10.10">
    <property type="entry name" value="D-amino Acid Aminotransferase, subunit A, domain 2"/>
    <property type="match status" value="1"/>
</dbReference>
<dbReference type="GO" id="GO:0008696">
    <property type="term" value="F:4-amino-4-deoxychorismate lyase activity"/>
    <property type="evidence" value="ECO:0007669"/>
    <property type="project" value="TreeGrafter"/>
</dbReference>
<keyword evidence="14" id="KW-0808">Transferase</keyword>
<dbReference type="EC" id="2.6.1.42" evidence="7"/>
<dbReference type="Gene3D" id="3.30.470.10">
    <property type="match status" value="1"/>
</dbReference>
<dbReference type="GO" id="GO:0004084">
    <property type="term" value="F:branched-chain-amino-acid transaminase activity"/>
    <property type="evidence" value="ECO:0007669"/>
    <property type="project" value="UniProtKB-EC"/>
</dbReference>